<dbReference type="RefSeq" id="WP_157836792.1">
    <property type="nucleotide sequence ID" value="NZ_JJMU01000065.1"/>
</dbReference>
<comment type="caution">
    <text evidence="2">The sequence shown here is derived from an EMBL/GenBank/DDBJ whole genome shotgun (WGS) entry which is preliminary data.</text>
</comment>
<organism evidence="2 3">
    <name type="scientific">Sphingobacterium deserti</name>
    <dbReference type="NCBI Taxonomy" id="1229276"/>
    <lineage>
        <taxon>Bacteria</taxon>
        <taxon>Pseudomonadati</taxon>
        <taxon>Bacteroidota</taxon>
        <taxon>Sphingobacteriia</taxon>
        <taxon>Sphingobacteriales</taxon>
        <taxon>Sphingobacteriaceae</taxon>
        <taxon>Sphingobacterium</taxon>
    </lineage>
</organism>
<protein>
    <submittedName>
        <fullName evidence="2">Uncharacterized protein</fullName>
    </submittedName>
</protein>
<accession>A0A0B8T1W3</accession>
<keyword evidence="1" id="KW-0175">Coiled coil</keyword>
<dbReference type="AlphaFoldDB" id="A0A0B8T1W3"/>
<reference evidence="3" key="1">
    <citation type="submission" date="2014-04" db="EMBL/GenBank/DDBJ databases">
        <title>Whole-Genome optical mapping and complete genome sequence of Sphingobacterium deserti sp. nov., a new spaces isolated from desert in the west of China.</title>
        <authorList>
            <person name="Teng C."/>
            <person name="Zhou Z."/>
            <person name="Li X."/>
            <person name="Chen M."/>
            <person name="Lin M."/>
            <person name="Wang L."/>
            <person name="Su S."/>
            <person name="Zhang C."/>
            <person name="Zhang W."/>
        </authorList>
    </citation>
    <scope>NUCLEOTIDE SEQUENCE [LARGE SCALE GENOMIC DNA]</scope>
    <source>
        <strain evidence="3">ACCC05744</strain>
    </source>
</reference>
<proteinExistence type="predicted"/>
<evidence type="ECO:0000313" key="3">
    <source>
        <dbReference type="Proteomes" id="UP000031802"/>
    </source>
</evidence>
<keyword evidence="3" id="KW-1185">Reference proteome</keyword>
<dbReference type="OrthoDB" id="9992721at2"/>
<dbReference type="PATRIC" id="fig|1229276.3.peg.3561"/>
<evidence type="ECO:0000313" key="2">
    <source>
        <dbReference type="EMBL" id="KGE12708.1"/>
    </source>
</evidence>
<dbReference type="Proteomes" id="UP000031802">
    <property type="component" value="Unassembled WGS sequence"/>
</dbReference>
<feature type="coiled-coil region" evidence="1">
    <location>
        <begin position="4"/>
        <end position="41"/>
    </location>
</feature>
<name>A0A0B8T1W3_9SPHI</name>
<evidence type="ECO:0000256" key="1">
    <source>
        <dbReference type="SAM" id="Coils"/>
    </source>
</evidence>
<sequence>MDGKKAIEESLDTLLQTFKKYEQLVQQLAVMTGQYERLHRQDHENPQLPLTAYNK</sequence>
<gene>
    <name evidence="2" type="ORF">DI53_3447</name>
</gene>
<dbReference type="EMBL" id="JJMU01000065">
    <property type="protein sequence ID" value="KGE12708.1"/>
    <property type="molecule type" value="Genomic_DNA"/>
</dbReference>
<reference evidence="2 3" key="2">
    <citation type="journal article" date="2015" name="PLoS ONE">
        <title>Whole-Genome Optical Mapping and Finished Genome Sequence of Sphingobacterium deserti sp. nov., a New Species Isolated from the Western Desert of China.</title>
        <authorList>
            <person name="Teng C."/>
            <person name="Zhou Z."/>
            <person name="Molnar I."/>
            <person name="Li X."/>
            <person name="Tang R."/>
            <person name="Chen M."/>
            <person name="Wang L."/>
            <person name="Su S."/>
            <person name="Zhang W."/>
            <person name="Lin M."/>
        </authorList>
    </citation>
    <scope>NUCLEOTIDE SEQUENCE [LARGE SCALE GENOMIC DNA]</scope>
    <source>
        <strain evidence="3">ACCC05744</strain>
    </source>
</reference>